<dbReference type="NCBIfam" id="TIGR02532">
    <property type="entry name" value="IV_pilin_GFxxxE"/>
    <property type="match status" value="1"/>
</dbReference>
<keyword evidence="2" id="KW-0436">Ligase</keyword>
<organism evidence="2 3">
    <name type="scientific">Caminibacter mediatlanticus TB-2</name>
    <dbReference type="NCBI Taxonomy" id="391592"/>
    <lineage>
        <taxon>Bacteria</taxon>
        <taxon>Pseudomonadati</taxon>
        <taxon>Campylobacterota</taxon>
        <taxon>Epsilonproteobacteria</taxon>
        <taxon>Nautiliales</taxon>
        <taxon>Nautiliaceae</taxon>
        <taxon>Caminibacter</taxon>
    </lineage>
</organism>
<feature type="transmembrane region" description="Helical" evidence="1">
    <location>
        <begin position="6"/>
        <end position="29"/>
    </location>
</feature>
<dbReference type="EC" id="6.3.5.5" evidence="2"/>
<dbReference type="InterPro" id="IPR012902">
    <property type="entry name" value="N_methyl_site"/>
</dbReference>
<evidence type="ECO:0000313" key="2">
    <source>
        <dbReference type="EMBL" id="EDM23425.1"/>
    </source>
</evidence>
<keyword evidence="1" id="KW-0472">Membrane</keyword>
<proteinExistence type="predicted"/>
<comment type="caution">
    <text evidence="2">The sequence shown here is derived from an EMBL/GenBank/DDBJ whole genome shotgun (WGS) entry which is preliminary data.</text>
</comment>
<evidence type="ECO:0000256" key="1">
    <source>
        <dbReference type="SAM" id="Phobius"/>
    </source>
</evidence>
<reference evidence="2 3" key="1">
    <citation type="journal article" date="2011" name="Stand. Genomic Sci.">
        <title>Draft genome sequence of Caminibacter mediatlanticus strain TB-2, an epsilonproteobacterium isolated from a deep-sea hydrothermal vent.</title>
        <authorList>
            <person name="Giovannelli D."/>
            <person name="Ferriera S."/>
            <person name="Johnson J."/>
            <person name="Kravitz S."/>
            <person name="Perez-Rodriguez I."/>
            <person name="Ricci J."/>
            <person name="O'Brien C."/>
            <person name="Voordeckers J.W."/>
            <person name="Bini E."/>
            <person name="Vetriani C."/>
        </authorList>
    </citation>
    <scope>NUCLEOTIDE SEQUENCE [LARGE SCALE GENOMIC DNA]</scope>
    <source>
        <strain evidence="2 3">TB-2</strain>
    </source>
</reference>
<protein>
    <submittedName>
        <fullName evidence="2">Carbamoyl-phosphate synthase large subunit</fullName>
        <ecNumber evidence="2">6.3.5.5</ecNumber>
    </submittedName>
</protein>
<dbReference type="AlphaFoldDB" id="A0AAI9AGY8"/>
<gene>
    <name evidence="2" type="primary">carB</name>
    <name evidence="2" type="ORF">CMTB2_09175</name>
</gene>
<keyword evidence="1" id="KW-0812">Transmembrane</keyword>
<keyword evidence="1" id="KW-1133">Transmembrane helix</keyword>
<dbReference type="RefSeq" id="WP_007474965.1">
    <property type="nucleotide sequence ID" value="NZ_ABCJ01000006.1"/>
</dbReference>
<dbReference type="GO" id="GO:0004088">
    <property type="term" value="F:carbamoyl-phosphate synthase (glutamine-hydrolyzing) activity"/>
    <property type="evidence" value="ECO:0007669"/>
    <property type="project" value="UniProtKB-EC"/>
</dbReference>
<sequence length="152" mass="17728">MPKIKAFTLFELIIVVIIIGIVSFLVLKLPVFSNEKIKKIENLRDILYPNGQVIITDKKIISSKKIDIKITNPKIFIFKDDMLIQKNLGEVNNSKILFRYQVKNGIGDSFILKCDEGIYIFKPFYIKKVLSLNEAKNKFLNIRYQPKYGSYY</sequence>
<accession>A0AAI9AGY8</accession>
<dbReference type="Proteomes" id="UP000003288">
    <property type="component" value="Unassembled WGS sequence"/>
</dbReference>
<name>A0AAI9AGY8_9BACT</name>
<dbReference type="EMBL" id="ABCJ01000006">
    <property type="protein sequence ID" value="EDM23425.1"/>
    <property type="molecule type" value="Genomic_DNA"/>
</dbReference>
<evidence type="ECO:0000313" key="3">
    <source>
        <dbReference type="Proteomes" id="UP000003288"/>
    </source>
</evidence>